<name>A0A1G2C7H0_9BACT</name>
<dbReference type="EMBL" id="MHKV01000014">
    <property type="protein sequence ID" value="OGY97344.1"/>
    <property type="molecule type" value="Genomic_DNA"/>
</dbReference>
<evidence type="ECO:0000256" key="2">
    <source>
        <dbReference type="SAM" id="Phobius"/>
    </source>
</evidence>
<evidence type="ECO:0000313" key="4">
    <source>
        <dbReference type="Proteomes" id="UP000176349"/>
    </source>
</evidence>
<organism evidence="3 4">
    <name type="scientific">Candidatus Liptonbacteria bacterium GWC1_60_9</name>
    <dbReference type="NCBI Taxonomy" id="1798645"/>
    <lineage>
        <taxon>Bacteria</taxon>
        <taxon>Candidatus Liptoniibacteriota</taxon>
    </lineage>
</organism>
<proteinExistence type="predicted"/>
<gene>
    <name evidence="3" type="ORF">A2128_00570</name>
</gene>
<dbReference type="AlphaFoldDB" id="A0A1G2C7H0"/>
<keyword evidence="2" id="KW-1133">Transmembrane helix</keyword>
<reference evidence="3 4" key="1">
    <citation type="journal article" date="2016" name="Nat. Commun.">
        <title>Thousands of microbial genomes shed light on interconnected biogeochemical processes in an aquifer system.</title>
        <authorList>
            <person name="Anantharaman K."/>
            <person name="Brown C.T."/>
            <person name="Hug L.A."/>
            <person name="Sharon I."/>
            <person name="Castelle C.J."/>
            <person name="Probst A.J."/>
            <person name="Thomas B.C."/>
            <person name="Singh A."/>
            <person name="Wilkins M.J."/>
            <person name="Karaoz U."/>
            <person name="Brodie E.L."/>
            <person name="Williams K.H."/>
            <person name="Hubbard S.S."/>
            <person name="Banfield J.F."/>
        </authorList>
    </citation>
    <scope>NUCLEOTIDE SEQUENCE [LARGE SCALE GENOMIC DNA]</scope>
</reference>
<feature type="region of interest" description="Disordered" evidence="1">
    <location>
        <begin position="1"/>
        <end position="22"/>
    </location>
</feature>
<evidence type="ECO:0000313" key="3">
    <source>
        <dbReference type="EMBL" id="OGY97344.1"/>
    </source>
</evidence>
<feature type="transmembrane region" description="Helical" evidence="2">
    <location>
        <begin position="25"/>
        <end position="46"/>
    </location>
</feature>
<keyword evidence="2" id="KW-0812">Transmembrane</keyword>
<sequence>MEPEKLLPQGETVQPGVPSQKAQSWGAVISIIIIVLMIIVGAFYSWGKRIAEEQTLTAPSVTQENQ</sequence>
<comment type="caution">
    <text evidence="3">The sequence shown here is derived from an EMBL/GenBank/DDBJ whole genome shotgun (WGS) entry which is preliminary data.</text>
</comment>
<evidence type="ECO:0000256" key="1">
    <source>
        <dbReference type="SAM" id="MobiDB-lite"/>
    </source>
</evidence>
<keyword evidence="2" id="KW-0472">Membrane</keyword>
<dbReference type="Proteomes" id="UP000176349">
    <property type="component" value="Unassembled WGS sequence"/>
</dbReference>
<accession>A0A1G2C7H0</accession>
<protein>
    <submittedName>
        <fullName evidence="3">Uncharacterized protein</fullName>
    </submittedName>
</protein>